<comment type="subcellular location">
    <subcellularLocation>
        <location evidence="1">Cell outer membrane</location>
    </subcellularLocation>
</comment>
<sequence length="543" mass="60594">MKKYTCIFTVIAAALFLLPACKKDFLKESVYSKFTPEALNDSLAFEASIIGLQSQYNLWNTMEEDPNGNQGFLCVWQMGTDVAYNKAPDDLDPMSIPYTNYEKLTSQDGSAAFVWKWAYNLVNNANLVMANIDNPAIQVSDGFRSRVKGQAMFYRALGYNYLATLFGDVPLLTEPLTAPKTDFTRTPIAKVNDLIIADLTYAQDHLPGIENLKTPSTPHRAMASQLLAEVFLRVGRPADAEKAADAVINSGDFSLTTTRYGIHASQPGDPFSDMFFYGNQRRSQGNHEAIWVQETENSALVPNGSGPDLNDKFPGYRFLGLQHRRVWGSRYYNTPGMLLCDTLGGRGISRMALTYFVLKLYDDNDMRNSQYSLRRNYYYNDPSNANYGKLVTGPGIDTNRNIVPKTNKWDEFDPANTFGGVAIKDIIIMRLGETYLLKAEAQVQQGNAAGAAATVNVLRTRAHAPQVAAAQMNMDFILDERVRELVGEENRRMTLMRTGTLVKRVQGRGLKITGISDHNLLLPIPQSEIDLNKDAVLQQNNGY</sequence>
<gene>
    <name evidence="9" type="ORF">DCC81_15410</name>
</gene>
<dbReference type="Pfam" id="PF14322">
    <property type="entry name" value="SusD-like_3"/>
    <property type="match status" value="1"/>
</dbReference>
<reference evidence="9 10" key="1">
    <citation type="submission" date="2018-04" db="EMBL/GenBank/DDBJ databases">
        <title>Chitinophaga fuyangensis sp. nov., isolated from soil in a chemical factory.</title>
        <authorList>
            <person name="Chen K."/>
        </authorList>
    </citation>
    <scope>NUCLEOTIDE SEQUENCE [LARGE SCALE GENOMIC DNA]</scope>
    <source>
        <strain evidence="9 10">LY-1</strain>
    </source>
</reference>
<proteinExistence type="inferred from homology"/>
<dbReference type="InterPro" id="IPR033985">
    <property type="entry name" value="SusD-like_N"/>
</dbReference>
<name>A0A2T7BH94_9BACT</name>
<comment type="similarity">
    <text evidence="2">Belongs to the SusD family.</text>
</comment>
<evidence type="ECO:0000313" key="10">
    <source>
        <dbReference type="Proteomes" id="UP000244450"/>
    </source>
</evidence>
<dbReference type="GO" id="GO:0009279">
    <property type="term" value="C:cell outer membrane"/>
    <property type="evidence" value="ECO:0007669"/>
    <property type="project" value="UniProtKB-SubCell"/>
</dbReference>
<keyword evidence="5" id="KW-0998">Cell outer membrane</keyword>
<feature type="chain" id="PRO_5015433546" evidence="6">
    <location>
        <begin position="23"/>
        <end position="543"/>
    </location>
</feature>
<feature type="domain" description="RagB/SusD" evidence="7">
    <location>
        <begin position="359"/>
        <end position="543"/>
    </location>
</feature>
<evidence type="ECO:0000259" key="7">
    <source>
        <dbReference type="Pfam" id="PF07980"/>
    </source>
</evidence>
<protein>
    <submittedName>
        <fullName evidence="9">RagB/SusD family nutrient uptake outer membrane protein</fullName>
    </submittedName>
</protein>
<dbReference type="EMBL" id="QCYK01000002">
    <property type="protein sequence ID" value="PUZ25656.1"/>
    <property type="molecule type" value="Genomic_DNA"/>
</dbReference>
<evidence type="ECO:0000256" key="6">
    <source>
        <dbReference type="SAM" id="SignalP"/>
    </source>
</evidence>
<evidence type="ECO:0000256" key="2">
    <source>
        <dbReference type="ARBA" id="ARBA00006275"/>
    </source>
</evidence>
<evidence type="ECO:0000313" key="9">
    <source>
        <dbReference type="EMBL" id="PUZ25656.1"/>
    </source>
</evidence>
<dbReference type="SUPFAM" id="SSF48452">
    <property type="entry name" value="TPR-like"/>
    <property type="match status" value="1"/>
</dbReference>
<organism evidence="9 10">
    <name type="scientific">Chitinophaga parva</name>
    <dbReference type="NCBI Taxonomy" id="2169414"/>
    <lineage>
        <taxon>Bacteria</taxon>
        <taxon>Pseudomonadati</taxon>
        <taxon>Bacteroidota</taxon>
        <taxon>Chitinophagia</taxon>
        <taxon>Chitinophagales</taxon>
        <taxon>Chitinophagaceae</taxon>
        <taxon>Chitinophaga</taxon>
    </lineage>
</organism>
<feature type="signal peptide" evidence="6">
    <location>
        <begin position="1"/>
        <end position="22"/>
    </location>
</feature>
<dbReference type="OrthoDB" id="5694214at2"/>
<evidence type="ECO:0000259" key="8">
    <source>
        <dbReference type="Pfam" id="PF14322"/>
    </source>
</evidence>
<evidence type="ECO:0000256" key="5">
    <source>
        <dbReference type="ARBA" id="ARBA00023237"/>
    </source>
</evidence>
<dbReference type="Proteomes" id="UP000244450">
    <property type="component" value="Unassembled WGS sequence"/>
</dbReference>
<comment type="caution">
    <text evidence="9">The sequence shown here is derived from an EMBL/GenBank/DDBJ whole genome shotgun (WGS) entry which is preliminary data.</text>
</comment>
<keyword evidence="4" id="KW-0472">Membrane</keyword>
<dbReference type="RefSeq" id="WP_108687495.1">
    <property type="nucleotide sequence ID" value="NZ_QCYK01000002.1"/>
</dbReference>
<keyword evidence="3 6" id="KW-0732">Signal</keyword>
<feature type="domain" description="SusD-like N-terminal" evidence="8">
    <location>
        <begin position="101"/>
        <end position="230"/>
    </location>
</feature>
<dbReference type="InterPro" id="IPR011990">
    <property type="entry name" value="TPR-like_helical_dom_sf"/>
</dbReference>
<dbReference type="Gene3D" id="1.25.40.390">
    <property type="match status" value="1"/>
</dbReference>
<accession>A0A2T7BH94</accession>
<keyword evidence="10" id="KW-1185">Reference proteome</keyword>
<dbReference type="Pfam" id="PF07980">
    <property type="entry name" value="SusD_RagB"/>
    <property type="match status" value="1"/>
</dbReference>
<evidence type="ECO:0000256" key="3">
    <source>
        <dbReference type="ARBA" id="ARBA00022729"/>
    </source>
</evidence>
<dbReference type="AlphaFoldDB" id="A0A2T7BH94"/>
<evidence type="ECO:0000256" key="4">
    <source>
        <dbReference type="ARBA" id="ARBA00023136"/>
    </source>
</evidence>
<evidence type="ECO:0000256" key="1">
    <source>
        <dbReference type="ARBA" id="ARBA00004442"/>
    </source>
</evidence>
<dbReference type="InterPro" id="IPR012944">
    <property type="entry name" value="SusD_RagB_dom"/>
</dbReference>